<dbReference type="SUPFAM" id="SSF53756">
    <property type="entry name" value="UDP-Glycosyltransferase/glycogen phosphorylase"/>
    <property type="match status" value="1"/>
</dbReference>
<dbReference type="InterPro" id="IPR050194">
    <property type="entry name" value="Glycosyltransferase_grp1"/>
</dbReference>
<organism evidence="2">
    <name type="scientific">marine sediment metagenome</name>
    <dbReference type="NCBI Taxonomy" id="412755"/>
    <lineage>
        <taxon>unclassified sequences</taxon>
        <taxon>metagenomes</taxon>
        <taxon>ecological metagenomes</taxon>
    </lineage>
</organism>
<feature type="domain" description="Glycosyl transferase family 1" evidence="1">
    <location>
        <begin position="22"/>
        <end position="85"/>
    </location>
</feature>
<dbReference type="PANTHER" id="PTHR45947">
    <property type="entry name" value="SULFOQUINOVOSYL TRANSFERASE SQD2"/>
    <property type="match status" value="1"/>
</dbReference>
<gene>
    <name evidence="2" type="ORF">S06H3_11632</name>
</gene>
<evidence type="ECO:0000259" key="1">
    <source>
        <dbReference type="Pfam" id="PF00534"/>
    </source>
</evidence>
<feature type="non-terminal residue" evidence="2">
    <location>
        <position position="1"/>
    </location>
</feature>
<dbReference type="AlphaFoldDB" id="X1LDQ5"/>
<name>X1LDQ5_9ZZZZ</name>
<accession>X1LDQ5</accession>
<feature type="non-terminal residue" evidence="2">
    <location>
        <position position="85"/>
    </location>
</feature>
<reference evidence="2" key="1">
    <citation type="journal article" date="2014" name="Front. Microbiol.">
        <title>High frequency of phylogenetically diverse reductive dehalogenase-homologous genes in deep subseafloor sedimentary metagenomes.</title>
        <authorList>
            <person name="Kawai M."/>
            <person name="Futagami T."/>
            <person name="Toyoda A."/>
            <person name="Takaki Y."/>
            <person name="Nishi S."/>
            <person name="Hori S."/>
            <person name="Arai W."/>
            <person name="Tsubouchi T."/>
            <person name="Morono Y."/>
            <person name="Uchiyama I."/>
            <person name="Ito T."/>
            <person name="Fujiyama A."/>
            <person name="Inagaki F."/>
            <person name="Takami H."/>
        </authorList>
    </citation>
    <scope>NUCLEOTIDE SEQUENCE</scope>
    <source>
        <strain evidence="2">Expedition CK06-06</strain>
    </source>
</reference>
<evidence type="ECO:0000313" key="2">
    <source>
        <dbReference type="EMBL" id="GAI17248.1"/>
    </source>
</evidence>
<dbReference type="Pfam" id="PF00534">
    <property type="entry name" value="Glycos_transf_1"/>
    <property type="match status" value="1"/>
</dbReference>
<comment type="caution">
    <text evidence="2">The sequence shown here is derived from an EMBL/GenBank/DDBJ whole genome shotgun (WGS) entry which is preliminary data.</text>
</comment>
<dbReference type="GO" id="GO:0016757">
    <property type="term" value="F:glycosyltransferase activity"/>
    <property type="evidence" value="ECO:0007669"/>
    <property type="project" value="InterPro"/>
</dbReference>
<dbReference type="PANTHER" id="PTHR45947:SF3">
    <property type="entry name" value="SULFOQUINOVOSYL TRANSFERASE SQD2"/>
    <property type="match status" value="1"/>
</dbReference>
<dbReference type="InterPro" id="IPR001296">
    <property type="entry name" value="Glyco_trans_1"/>
</dbReference>
<protein>
    <recommendedName>
        <fullName evidence="1">Glycosyl transferase family 1 domain-containing protein</fullName>
    </recommendedName>
</protein>
<dbReference type="Gene3D" id="3.40.50.2000">
    <property type="entry name" value="Glycogen Phosphorylase B"/>
    <property type="match status" value="1"/>
</dbReference>
<sequence length="85" mass="9643">TPIYVLPTGINLDIFKKSIKSRQNLRKKLKIPPKTKVLISVGRIGKEKNMEFLIRAAAEVLKKREDILMLTVGDGPFLEQLKKIA</sequence>
<dbReference type="EMBL" id="BARV01005722">
    <property type="protein sequence ID" value="GAI17248.1"/>
    <property type="molecule type" value="Genomic_DNA"/>
</dbReference>
<proteinExistence type="predicted"/>